<dbReference type="AlphaFoldDB" id="A0A392W511"/>
<protein>
    <submittedName>
        <fullName evidence="1">Uncharacterized protein</fullName>
    </submittedName>
</protein>
<dbReference type="Proteomes" id="UP000265520">
    <property type="component" value="Unassembled WGS sequence"/>
</dbReference>
<organism evidence="1 2">
    <name type="scientific">Trifolium medium</name>
    <dbReference type="NCBI Taxonomy" id="97028"/>
    <lineage>
        <taxon>Eukaryota</taxon>
        <taxon>Viridiplantae</taxon>
        <taxon>Streptophyta</taxon>
        <taxon>Embryophyta</taxon>
        <taxon>Tracheophyta</taxon>
        <taxon>Spermatophyta</taxon>
        <taxon>Magnoliopsida</taxon>
        <taxon>eudicotyledons</taxon>
        <taxon>Gunneridae</taxon>
        <taxon>Pentapetalae</taxon>
        <taxon>rosids</taxon>
        <taxon>fabids</taxon>
        <taxon>Fabales</taxon>
        <taxon>Fabaceae</taxon>
        <taxon>Papilionoideae</taxon>
        <taxon>50 kb inversion clade</taxon>
        <taxon>NPAAA clade</taxon>
        <taxon>Hologalegina</taxon>
        <taxon>IRL clade</taxon>
        <taxon>Trifolieae</taxon>
        <taxon>Trifolium</taxon>
    </lineage>
</organism>
<name>A0A392W511_9FABA</name>
<reference evidence="1 2" key="1">
    <citation type="journal article" date="2018" name="Front. Plant Sci.">
        <title>Red Clover (Trifolium pratense) and Zigzag Clover (T. medium) - A Picture of Genomic Similarities and Differences.</title>
        <authorList>
            <person name="Dluhosova J."/>
            <person name="Istvanek J."/>
            <person name="Nedelnik J."/>
            <person name="Repkova J."/>
        </authorList>
    </citation>
    <scope>NUCLEOTIDE SEQUENCE [LARGE SCALE GENOMIC DNA]</scope>
    <source>
        <strain evidence="2">cv. 10/8</strain>
        <tissue evidence="1">Leaf</tissue>
    </source>
</reference>
<proteinExistence type="predicted"/>
<dbReference type="EMBL" id="LXQA011388322">
    <property type="protein sequence ID" value="MCI95486.1"/>
    <property type="molecule type" value="Genomic_DNA"/>
</dbReference>
<accession>A0A392W511</accession>
<evidence type="ECO:0000313" key="2">
    <source>
        <dbReference type="Proteomes" id="UP000265520"/>
    </source>
</evidence>
<evidence type="ECO:0000313" key="1">
    <source>
        <dbReference type="EMBL" id="MCI95486.1"/>
    </source>
</evidence>
<sequence length="54" mass="5494">MIRTTTSRSSAIPVATTSAGAPTSVITIVVSSPMTATAISVTKLASWSVLRRCG</sequence>
<keyword evidence="2" id="KW-1185">Reference proteome</keyword>
<comment type="caution">
    <text evidence="1">The sequence shown here is derived from an EMBL/GenBank/DDBJ whole genome shotgun (WGS) entry which is preliminary data.</text>
</comment>